<feature type="compositionally biased region" description="Basic and acidic residues" evidence="1">
    <location>
        <begin position="7"/>
        <end position="18"/>
    </location>
</feature>
<evidence type="ECO:0000313" key="2">
    <source>
        <dbReference type="EMBL" id="MCI31345.1"/>
    </source>
</evidence>
<accession>A0A392R733</accession>
<dbReference type="AlphaFoldDB" id="A0A392R733"/>
<dbReference type="Proteomes" id="UP000265520">
    <property type="component" value="Unassembled WGS sequence"/>
</dbReference>
<feature type="compositionally biased region" description="Basic and acidic residues" evidence="1">
    <location>
        <begin position="66"/>
        <end position="78"/>
    </location>
</feature>
<sequence>MHYLRKLTPESESTRKTEQNSPGCINRQKVNKESTLGLQGICHLRVAQRPEGKAGKLRVAQGPDQFSRKRDFDPKSAY</sequence>
<protein>
    <submittedName>
        <fullName evidence="2">Uncharacterized protein</fullName>
    </submittedName>
</protein>
<reference evidence="2 3" key="1">
    <citation type="journal article" date="2018" name="Front. Plant Sci.">
        <title>Red Clover (Trifolium pratense) and Zigzag Clover (T. medium) - A Picture of Genomic Similarities and Differences.</title>
        <authorList>
            <person name="Dluhosova J."/>
            <person name="Istvanek J."/>
            <person name="Nedelnik J."/>
            <person name="Repkova J."/>
        </authorList>
    </citation>
    <scope>NUCLEOTIDE SEQUENCE [LARGE SCALE GENOMIC DNA]</scope>
    <source>
        <strain evidence="3">cv. 10/8</strain>
        <tissue evidence="2">Leaf</tissue>
    </source>
</reference>
<evidence type="ECO:0000313" key="3">
    <source>
        <dbReference type="Proteomes" id="UP000265520"/>
    </source>
</evidence>
<proteinExistence type="predicted"/>
<dbReference type="EMBL" id="LXQA010186451">
    <property type="protein sequence ID" value="MCI31345.1"/>
    <property type="molecule type" value="Genomic_DNA"/>
</dbReference>
<comment type="caution">
    <text evidence="2">The sequence shown here is derived from an EMBL/GenBank/DDBJ whole genome shotgun (WGS) entry which is preliminary data.</text>
</comment>
<name>A0A392R733_9FABA</name>
<evidence type="ECO:0000256" key="1">
    <source>
        <dbReference type="SAM" id="MobiDB-lite"/>
    </source>
</evidence>
<feature type="region of interest" description="Disordered" evidence="1">
    <location>
        <begin position="1"/>
        <end position="28"/>
    </location>
</feature>
<keyword evidence="3" id="KW-1185">Reference proteome</keyword>
<organism evidence="2 3">
    <name type="scientific">Trifolium medium</name>
    <dbReference type="NCBI Taxonomy" id="97028"/>
    <lineage>
        <taxon>Eukaryota</taxon>
        <taxon>Viridiplantae</taxon>
        <taxon>Streptophyta</taxon>
        <taxon>Embryophyta</taxon>
        <taxon>Tracheophyta</taxon>
        <taxon>Spermatophyta</taxon>
        <taxon>Magnoliopsida</taxon>
        <taxon>eudicotyledons</taxon>
        <taxon>Gunneridae</taxon>
        <taxon>Pentapetalae</taxon>
        <taxon>rosids</taxon>
        <taxon>fabids</taxon>
        <taxon>Fabales</taxon>
        <taxon>Fabaceae</taxon>
        <taxon>Papilionoideae</taxon>
        <taxon>50 kb inversion clade</taxon>
        <taxon>NPAAA clade</taxon>
        <taxon>Hologalegina</taxon>
        <taxon>IRL clade</taxon>
        <taxon>Trifolieae</taxon>
        <taxon>Trifolium</taxon>
    </lineage>
</organism>
<feature type="region of interest" description="Disordered" evidence="1">
    <location>
        <begin position="51"/>
        <end position="78"/>
    </location>
</feature>